<accession>A0A0D3JFZ9</accession>
<dbReference type="HOGENOM" id="CLU_2268904_0_0_1"/>
<dbReference type="RefSeq" id="XP_005774863.1">
    <property type="nucleotide sequence ID" value="XM_005774806.1"/>
</dbReference>
<organism evidence="2 3">
    <name type="scientific">Emiliania huxleyi (strain CCMP1516)</name>
    <dbReference type="NCBI Taxonomy" id="280463"/>
    <lineage>
        <taxon>Eukaryota</taxon>
        <taxon>Haptista</taxon>
        <taxon>Haptophyta</taxon>
        <taxon>Prymnesiophyceae</taxon>
        <taxon>Isochrysidales</taxon>
        <taxon>Noelaerhabdaceae</taxon>
        <taxon>Emiliania</taxon>
    </lineage>
</organism>
<protein>
    <submittedName>
        <fullName evidence="2">Uncharacterized protein</fullName>
    </submittedName>
</protein>
<dbReference type="GeneID" id="17267981"/>
<evidence type="ECO:0000313" key="3">
    <source>
        <dbReference type="Proteomes" id="UP000013827"/>
    </source>
</evidence>
<dbReference type="Proteomes" id="UP000013827">
    <property type="component" value="Unassembled WGS sequence"/>
</dbReference>
<evidence type="ECO:0000313" key="2">
    <source>
        <dbReference type="EnsemblProtists" id="EOD22434"/>
    </source>
</evidence>
<dbReference type="PaxDb" id="2903-EOD22434"/>
<proteinExistence type="predicted"/>
<reference evidence="3" key="1">
    <citation type="journal article" date="2013" name="Nature">
        <title>Pan genome of the phytoplankton Emiliania underpins its global distribution.</title>
        <authorList>
            <person name="Read B.A."/>
            <person name="Kegel J."/>
            <person name="Klute M.J."/>
            <person name="Kuo A."/>
            <person name="Lefebvre S.C."/>
            <person name="Maumus F."/>
            <person name="Mayer C."/>
            <person name="Miller J."/>
            <person name="Monier A."/>
            <person name="Salamov A."/>
            <person name="Young J."/>
            <person name="Aguilar M."/>
            <person name="Claverie J.M."/>
            <person name="Frickenhaus S."/>
            <person name="Gonzalez K."/>
            <person name="Herman E.K."/>
            <person name="Lin Y.C."/>
            <person name="Napier J."/>
            <person name="Ogata H."/>
            <person name="Sarno A.F."/>
            <person name="Shmutz J."/>
            <person name="Schroeder D."/>
            <person name="de Vargas C."/>
            <person name="Verret F."/>
            <person name="von Dassow P."/>
            <person name="Valentin K."/>
            <person name="Van de Peer Y."/>
            <person name="Wheeler G."/>
            <person name="Dacks J.B."/>
            <person name="Delwiche C.F."/>
            <person name="Dyhrman S.T."/>
            <person name="Glockner G."/>
            <person name="John U."/>
            <person name="Richards T."/>
            <person name="Worden A.Z."/>
            <person name="Zhang X."/>
            <person name="Grigoriev I.V."/>
            <person name="Allen A.E."/>
            <person name="Bidle K."/>
            <person name="Borodovsky M."/>
            <person name="Bowler C."/>
            <person name="Brownlee C."/>
            <person name="Cock J.M."/>
            <person name="Elias M."/>
            <person name="Gladyshev V.N."/>
            <person name="Groth M."/>
            <person name="Guda C."/>
            <person name="Hadaegh A."/>
            <person name="Iglesias-Rodriguez M.D."/>
            <person name="Jenkins J."/>
            <person name="Jones B.M."/>
            <person name="Lawson T."/>
            <person name="Leese F."/>
            <person name="Lindquist E."/>
            <person name="Lobanov A."/>
            <person name="Lomsadze A."/>
            <person name="Malik S.B."/>
            <person name="Marsh M.E."/>
            <person name="Mackinder L."/>
            <person name="Mock T."/>
            <person name="Mueller-Roeber B."/>
            <person name="Pagarete A."/>
            <person name="Parker M."/>
            <person name="Probert I."/>
            <person name="Quesneville H."/>
            <person name="Raines C."/>
            <person name="Rensing S.A."/>
            <person name="Riano-Pachon D.M."/>
            <person name="Richier S."/>
            <person name="Rokitta S."/>
            <person name="Shiraiwa Y."/>
            <person name="Soanes D.M."/>
            <person name="van der Giezen M."/>
            <person name="Wahlund T.M."/>
            <person name="Williams B."/>
            <person name="Wilson W."/>
            <person name="Wolfe G."/>
            <person name="Wurch L.L."/>
        </authorList>
    </citation>
    <scope>NUCLEOTIDE SEQUENCE</scope>
</reference>
<dbReference type="KEGG" id="ehx:EMIHUDRAFT_255100"/>
<sequence>MPAKKTGRGANLSLLNKEHPKDKKGDDDIGDLESVDKPDDSSSSGESTSGEALPLDDSYDTHSDHLPPSHVVAQVHSRFEHLYLHRWCWRWGPLRSFGCMHRS</sequence>
<feature type="compositionally biased region" description="Low complexity" evidence="1">
    <location>
        <begin position="41"/>
        <end position="51"/>
    </location>
</feature>
<evidence type="ECO:0000256" key="1">
    <source>
        <dbReference type="SAM" id="MobiDB-lite"/>
    </source>
</evidence>
<reference evidence="2" key="2">
    <citation type="submission" date="2024-10" db="UniProtKB">
        <authorList>
            <consortium name="EnsemblProtists"/>
        </authorList>
    </citation>
    <scope>IDENTIFICATION</scope>
</reference>
<name>A0A0D3JFZ9_EMIH1</name>
<dbReference type="EnsemblProtists" id="EOD22434">
    <property type="protein sequence ID" value="EOD22434"/>
    <property type="gene ID" value="EMIHUDRAFT_255100"/>
</dbReference>
<feature type="region of interest" description="Disordered" evidence="1">
    <location>
        <begin position="1"/>
        <end position="67"/>
    </location>
</feature>
<keyword evidence="3" id="KW-1185">Reference proteome</keyword>
<feature type="compositionally biased region" description="Basic and acidic residues" evidence="1">
    <location>
        <begin position="16"/>
        <end position="27"/>
    </location>
</feature>
<dbReference type="AlphaFoldDB" id="A0A0D3JFZ9"/>